<name>A0PKA1_DROAN</name>
<reference evidence="4" key="3">
    <citation type="journal article" date="2008" name="Bioinformatics">
        <title>Assembly reconciliation.</title>
        <authorList>
            <person name="Zimin A.V."/>
            <person name="Smith D.R."/>
            <person name="Sutton G."/>
            <person name="Yorke J.A."/>
        </authorList>
    </citation>
    <scope>NUCLEOTIDE SEQUENCE</scope>
    <source>
        <strain evidence="4">TSC#14024-0371.13</strain>
    </source>
</reference>
<reference evidence="4" key="4">
    <citation type="submission" date="2015-10" db="EMBL/GenBank/DDBJ databases">
        <authorList>
            <consortium name="FlyBase"/>
        </authorList>
    </citation>
    <scope>NUCLEOTIDE SEQUENCE</scope>
    <source>
        <strain evidence="4">TSC#14024-0371.13</strain>
    </source>
</reference>
<dbReference type="EMBL" id="CH902619">
    <property type="protein sequence ID" value="EDV36763.1"/>
    <property type="molecule type" value="Genomic_DNA"/>
</dbReference>
<reference evidence="4 5" key="2">
    <citation type="journal article" date="2007" name="Nature">
        <title>Evolution of genes and genomes on the Drosophila phylogeny.</title>
        <authorList>
            <consortium name="Drosophila 12 Genomes Consortium"/>
            <person name="Clark A.G."/>
            <person name="Eisen M.B."/>
            <person name="Smith D.R."/>
            <person name="Bergman C.M."/>
            <person name="Oliver B."/>
            <person name="Markow T.A."/>
            <person name="Kaufman T.C."/>
            <person name="Kellis M."/>
            <person name="Gelbart W."/>
            <person name="Iyer V.N."/>
            <person name="Pollard D.A."/>
            <person name="Sackton T.B."/>
            <person name="Larracuente A.M."/>
            <person name="Singh N.D."/>
            <person name="Abad J.P."/>
            <person name="Abt D.N."/>
            <person name="Adryan B."/>
            <person name="Aguade M."/>
            <person name="Akashi H."/>
            <person name="Anderson W.W."/>
            <person name="Aquadro C.F."/>
            <person name="Ardell D.H."/>
            <person name="Arguello R."/>
            <person name="Artieri C.G."/>
            <person name="Barbash D.A."/>
            <person name="Barker D."/>
            <person name="Barsanti P."/>
            <person name="Batterham P."/>
            <person name="Batzoglou S."/>
            <person name="Begun D."/>
            <person name="Bhutkar A."/>
            <person name="Blanco E."/>
            <person name="Bosak S.A."/>
            <person name="Bradley R.K."/>
            <person name="Brand A.D."/>
            <person name="Brent M.R."/>
            <person name="Brooks A.N."/>
            <person name="Brown R.H."/>
            <person name="Butlin R.K."/>
            <person name="Caggese C."/>
            <person name="Calvi B.R."/>
            <person name="Bernardo de Carvalho A."/>
            <person name="Caspi A."/>
            <person name="Castrezana S."/>
            <person name="Celniker S.E."/>
            <person name="Chang J.L."/>
            <person name="Chapple C."/>
            <person name="Chatterji S."/>
            <person name="Chinwalla A."/>
            <person name="Civetta A."/>
            <person name="Clifton S.W."/>
            <person name="Comeron J.M."/>
            <person name="Costello J.C."/>
            <person name="Coyne J.A."/>
            <person name="Daub J."/>
            <person name="David R.G."/>
            <person name="Delcher A.L."/>
            <person name="Delehaunty K."/>
            <person name="Do C.B."/>
            <person name="Ebling H."/>
            <person name="Edwards K."/>
            <person name="Eickbush T."/>
            <person name="Evans J.D."/>
            <person name="Filipski A."/>
            <person name="Findeiss S."/>
            <person name="Freyhult E."/>
            <person name="Fulton L."/>
            <person name="Fulton R."/>
            <person name="Garcia A.C."/>
            <person name="Gardiner A."/>
            <person name="Garfield D.A."/>
            <person name="Garvin B.E."/>
            <person name="Gibson G."/>
            <person name="Gilbert D."/>
            <person name="Gnerre S."/>
            <person name="Godfrey J."/>
            <person name="Good R."/>
            <person name="Gotea V."/>
            <person name="Gravely B."/>
            <person name="Greenberg A.J."/>
            <person name="Griffiths-Jones S."/>
            <person name="Gross S."/>
            <person name="Guigo R."/>
            <person name="Gustafson E.A."/>
            <person name="Haerty W."/>
            <person name="Hahn M.W."/>
            <person name="Halligan D.L."/>
            <person name="Halpern A.L."/>
            <person name="Halter G.M."/>
            <person name="Han M.V."/>
            <person name="Heger A."/>
            <person name="Hillier L."/>
            <person name="Hinrichs A.S."/>
            <person name="Holmes I."/>
            <person name="Hoskins R.A."/>
            <person name="Hubisz M.J."/>
            <person name="Hultmark D."/>
            <person name="Huntley M.A."/>
            <person name="Jaffe D.B."/>
            <person name="Jagadeeshan S."/>
            <person name="Jeck W.R."/>
            <person name="Johnson J."/>
            <person name="Jones C.D."/>
            <person name="Jordan W.C."/>
            <person name="Karpen G.H."/>
            <person name="Kataoka E."/>
            <person name="Keightley P.D."/>
            <person name="Kheradpour P."/>
            <person name="Kirkness E.F."/>
            <person name="Koerich L.B."/>
            <person name="Kristiansen K."/>
            <person name="Kudrna D."/>
            <person name="Kulathinal R.J."/>
            <person name="Kumar S."/>
            <person name="Kwok R."/>
            <person name="Lander E."/>
            <person name="Langley C.H."/>
            <person name="Lapoint R."/>
            <person name="Lazzaro B.P."/>
            <person name="Lee S.J."/>
            <person name="Levesque L."/>
            <person name="Li R."/>
            <person name="Lin C.F."/>
            <person name="Lin M.F."/>
            <person name="Lindblad-Toh K."/>
            <person name="Llopart A."/>
            <person name="Long M."/>
            <person name="Low L."/>
            <person name="Lozovsky E."/>
            <person name="Lu J."/>
            <person name="Luo M."/>
            <person name="Machado C.A."/>
            <person name="Makalowski W."/>
            <person name="Marzo M."/>
            <person name="Matsuda M."/>
            <person name="Matzkin L."/>
            <person name="McAllister B."/>
            <person name="McBride C.S."/>
            <person name="McKernan B."/>
            <person name="McKernan K."/>
            <person name="Mendez-Lago M."/>
            <person name="Minx P."/>
            <person name="Mollenhauer M.U."/>
            <person name="Montooth K."/>
            <person name="Mount S.M."/>
            <person name="Mu X."/>
            <person name="Myers E."/>
            <person name="Negre B."/>
            <person name="Newfeld S."/>
            <person name="Nielsen R."/>
            <person name="Noor M.A."/>
            <person name="O'Grady P."/>
            <person name="Pachter L."/>
            <person name="Papaceit M."/>
            <person name="Parisi M.J."/>
            <person name="Parisi M."/>
            <person name="Parts L."/>
            <person name="Pedersen J.S."/>
            <person name="Pesole G."/>
            <person name="Phillippy A.M."/>
            <person name="Ponting C.P."/>
            <person name="Pop M."/>
            <person name="Porcelli D."/>
            <person name="Powell J.R."/>
            <person name="Prohaska S."/>
            <person name="Pruitt K."/>
            <person name="Puig M."/>
            <person name="Quesneville H."/>
            <person name="Ram K.R."/>
            <person name="Rand D."/>
            <person name="Rasmussen M.D."/>
            <person name="Reed L.K."/>
            <person name="Reenan R."/>
            <person name="Reily A."/>
            <person name="Remington K.A."/>
            <person name="Rieger T.T."/>
            <person name="Ritchie M.G."/>
            <person name="Robin C."/>
            <person name="Rogers Y.H."/>
            <person name="Rohde C."/>
            <person name="Rozas J."/>
            <person name="Rubenfield M.J."/>
            <person name="Ruiz A."/>
            <person name="Russo S."/>
            <person name="Salzberg S.L."/>
            <person name="Sanchez-Gracia A."/>
            <person name="Saranga D.J."/>
            <person name="Sato H."/>
            <person name="Schaeffer S.W."/>
            <person name="Schatz M.C."/>
            <person name="Schlenke T."/>
            <person name="Schwartz R."/>
            <person name="Segarra C."/>
            <person name="Singh R.S."/>
            <person name="Sirot L."/>
            <person name="Sirota M."/>
            <person name="Sisneros N.B."/>
            <person name="Smith C.D."/>
            <person name="Smith T.F."/>
            <person name="Spieth J."/>
            <person name="Stage D.E."/>
            <person name="Stark A."/>
            <person name="Stephan W."/>
            <person name="Strausberg R.L."/>
            <person name="Strempel S."/>
            <person name="Sturgill D."/>
            <person name="Sutton G."/>
            <person name="Sutton G.G."/>
            <person name="Tao W."/>
            <person name="Teichmann S."/>
            <person name="Tobari Y.N."/>
            <person name="Tomimura Y."/>
            <person name="Tsolas J.M."/>
            <person name="Valente V.L."/>
            <person name="Venter E."/>
            <person name="Venter J.C."/>
            <person name="Vicario S."/>
            <person name="Vieira F.G."/>
            <person name="Vilella A.J."/>
            <person name="Villasante A."/>
            <person name="Walenz B."/>
            <person name="Wang J."/>
            <person name="Wasserman M."/>
            <person name="Watts T."/>
            <person name="Wilson D."/>
            <person name="Wilson R.K."/>
            <person name="Wing R.A."/>
            <person name="Wolfner M.F."/>
            <person name="Wong A."/>
            <person name="Wong G.K."/>
            <person name="Wu C.I."/>
            <person name="Wu G."/>
            <person name="Yamamoto D."/>
            <person name="Yang H.P."/>
            <person name="Yang S.P."/>
            <person name="Yorke J.A."/>
            <person name="Yoshida K."/>
            <person name="Zdobnov E."/>
            <person name="Zhang P."/>
            <person name="Zhang Y."/>
            <person name="Zimin A.V."/>
            <person name="Baldwin J."/>
            <person name="Abdouelleil A."/>
            <person name="Abdulkadir J."/>
            <person name="Abebe A."/>
            <person name="Abera B."/>
            <person name="Abreu J."/>
            <person name="Acer S.C."/>
            <person name="Aftuck L."/>
            <person name="Alexander A."/>
            <person name="An P."/>
            <person name="Anderson E."/>
            <person name="Anderson S."/>
            <person name="Arachi H."/>
            <person name="Azer M."/>
            <person name="Bachantsang P."/>
            <person name="Barry A."/>
            <person name="Bayul T."/>
            <person name="Berlin A."/>
            <person name="Bessette D."/>
            <person name="Bloom T."/>
            <person name="Blye J."/>
            <person name="Boguslavskiy L."/>
            <person name="Bonnet C."/>
            <person name="Boukhgalter B."/>
            <person name="Bourzgui I."/>
            <person name="Brown A."/>
            <person name="Cahill P."/>
            <person name="Channer S."/>
            <person name="Cheshatsang Y."/>
            <person name="Chuda L."/>
            <person name="Citroen M."/>
            <person name="Collymore A."/>
            <person name="Cooke P."/>
            <person name="Costello M."/>
            <person name="D'Aco K."/>
            <person name="Daza R."/>
            <person name="De Haan G."/>
            <person name="DeGray S."/>
            <person name="DeMaso C."/>
            <person name="Dhargay N."/>
            <person name="Dooley K."/>
            <person name="Dooley E."/>
            <person name="Doricent M."/>
            <person name="Dorje P."/>
            <person name="Dorjee K."/>
            <person name="Dupes A."/>
            <person name="Elong R."/>
            <person name="Falk J."/>
            <person name="Farina A."/>
            <person name="Faro S."/>
            <person name="Ferguson D."/>
            <person name="Fisher S."/>
            <person name="Foley C.D."/>
            <person name="Franke A."/>
            <person name="Friedrich D."/>
            <person name="Gadbois L."/>
            <person name="Gearin G."/>
            <person name="Gearin C.R."/>
            <person name="Giannoukos G."/>
            <person name="Goode T."/>
            <person name="Graham J."/>
            <person name="Grandbois E."/>
            <person name="Grewal S."/>
            <person name="Gyaltsen K."/>
            <person name="Hafez N."/>
            <person name="Hagos B."/>
            <person name="Hall J."/>
            <person name="Henson C."/>
            <person name="Hollinger A."/>
            <person name="Honan T."/>
            <person name="Huard M.D."/>
            <person name="Hughes L."/>
            <person name="Hurhula B."/>
            <person name="Husby M.E."/>
            <person name="Kamat A."/>
            <person name="Kanga B."/>
            <person name="Kashin S."/>
            <person name="Khazanovich D."/>
            <person name="Kisner P."/>
            <person name="Lance K."/>
            <person name="Lara M."/>
            <person name="Lee W."/>
            <person name="Lennon N."/>
            <person name="Letendre F."/>
            <person name="LeVine R."/>
            <person name="Lipovsky A."/>
            <person name="Liu X."/>
            <person name="Liu J."/>
            <person name="Liu S."/>
            <person name="Lokyitsang T."/>
            <person name="Lokyitsang Y."/>
            <person name="Lubonja R."/>
            <person name="Lui A."/>
            <person name="MacDonald P."/>
            <person name="Magnisalis V."/>
            <person name="Maru K."/>
            <person name="Matthews C."/>
            <person name="McCusker W."/>
            <person name="McDonough S."/>
            <person name="Mehta T."/>
            <person name="Meldrim J."/>
            <person name="Meneus L."/>
            <person name="Mihai O."/>
            <person name="Mihalev A."/>
            <person name="Mihova T."/>
            <person name="Mittelman R."/>
            <person name="Mlenga V."/>
            <person name="Montmayeur A."/>
            <person name="Mulrain L."/>
            <person name="Navidi A."/>
            <person name="Naylor J."/>
            <person name="Negash T."/>
            <person name="Nguyen T."/>
            <person name="Nguyen N."/>
            <person name="Nicol R."/>
            <person name="Norbu C."/>
            <person name="Norbu N."/>
            <person name="Novod N."/>
            <person name="O'Neill B."/>
            <person name="Osman S."/>
            <person name="Markiewicz E."/>
            <person name="Oyono O.L."/>
            <person name="Patti C."/>
            <person name="Phunkhang P."/>
            <person name="Pierre F."/>
            <person name="Priest M."/>
            <person name="Raghuraman S."/>
            <person name="Rege F."/>
            <person name="Reyes R."/>
            <person name="Rise C."/>
            <person name="Rogov P."/>
            <person name="Ross K."/>
            <person name="Ryan E."/>
            <person name="Settipalli S."/>
            <person name="Shea T."/>
            <person name="Sherpa N."/>
            <person name="Shi L."/>
            <person name="Shih D."/>
            <person name="Sparrow T."/>
            <person name="Spaulding J."/>
            <person name="Stalker J."/>
            <person name="Stange-Thomann N."/>
            <person name="Stavropoulos S."/>
            <person name="Stone C."/>
            <person name="Strader C."/>
            <person name="Tesfaye S."/>
            <person name="Thomson T."/>
            <person name="Thoulutsang Y."/>
            <person name="Thoulutsang D."/>
            <person name="Topham K."/>
            <person name="Topping I."/>
            <person name="Tsamla T."/>
            <person name="Vassiliev H."/>
            <person name="Vo A."/>
            <person name="Wangchuk T."/>
            <person name="Wangdi T."/>
            <person name="Weiand M."/>
            <person name="Wilkinson J."/>
            <person name="Wilson A."/>
            <person name="Yadav S."/>
            <person name="Young G."/>
            <person name="Yu Q."/>
            <person name="Zembek L."/>
            <person name="Zhong D."/>
            <person name="Zimmer A."/>
            <person name="Zwirko Z."/>
            <person name="Jaffe D.B."/>
            <person name="Alvarez P."/>
            <person name="Brockman W."/>
            <person name="Butler J."/>
            <person name="Chin C."/>
            <person name="Gnerre S."/>
            <person name="Grabherr M."/>
            <person name="Kleber M."/>
            <person name="Mauceli E."/>
            <person name="MacCallum I."/>
        </authorList>
    </citation>
    <scope>NUCLEOTIDE SEQUENCE [LARGE SCALE GENOMIC DNA]</scope>
    <source>
        <strain evidence="4">TSC#14024-0371.13</strain>
        <strain evidence="5">Tucson 14024-0371.13</strain>
    </source>
</reference>
<dbReference type="GO" id="GO:0005721">
    <property type="term" value="C:pericentric heterochromatin"/>
    <property type="evidence" value="ECO:0007669"/>
    <property type="project" value="EnsemblMetazoa"/>
</dbReference>
<dbReference type="eggNOG" id="ENOG502S4IP">
    <property type="taxonomic scope" value="Eukaryota"/>
</dbReference>
<dbReference type="OMA" id="KSAKYYI"/>
<accession>A0PKA1</accession>
<dbReference type="KEGG" id="dan:6495963"/>
<dbReference type="GO" id="GO:0000070">
    <property type="term" value="P:mitotic sister chromatid segregation"/>
    <property type="evidence" value="ECO:0007669"/>
    <property type="project" value="EnsemblMetazoa"/>
</dbReference>
<dbReference type="GO" id="GO:0141005">
    <property type="term" value="P:transposable element silencing by heterochromatin formation"/>
    <property type="evidence" value="ECO:0007669"/>
    <property type="project" value="EnsemblMetazoa"/>
</dbReference>
<dbReference type="STRING" id="7217.A0PKA1"/>
<proteinExistence type="predicted"/>
<dbReference type="OrthoDB" id="10262320at2759"/>
<dbReference type="FunCoup" id="A0PKA1">
    <property type="interactions" value="50"/>
</dbReference>
<reference evidence="3" key="1">
    <citation type="journal article" date="2006" name="Science">
        <title>Two Dobzhansky-Muller genes interact to cause hybrid lethality in Drosophila.</title>
        <authorList>
            <person name="Brideau N.J."/>
            <person name="Flores H.A."/>
            <person name="Wang J."/>
            <person name="Maheshwari S."/>
            <person name="Wang X."/>
            <person name="Barbash D.A."/>
        </authorList>
    </citation>
    <scope>NUCLEOTIDE SEQUENCE</scope>
    <source>
        <strain evidence="3">TSC#14024-0371.13</strain>
    </source>
</reference>
<dbReference type="InterPro" id="IPR004210">
    <property type="entry name" value="BESS_motif"/>
</dbReference>
<gene>
    <name evidence="3" type="primary">Lhr</name>
    <name evidence="4" type="synonym">Dana\GF13120</name>
    <name evidence="4" type="synonym">Dana\Lhr</name>
    <name evidence="4" type="synonym">dana_GLEANR_13135</name>
    <name evidence="4" type="synonym">LHR</name>
    <name evidence="4" type="ORF">GF13120</name>
</gene>
<evidence type="ECO:0000256" key="1">
    <source>
        <dbReference type="SAM" id="MobiDB-lite"/>
    </source>
</evidence>
<dbReference type="CTD" id="36957"/>
<feature type="domain" description="BESS" evidence="2">
    <location>
        <begin position="132"/>
        <end position="163"/>
    </location>
</feature>
<evidence type="ECO:0000259" key="2">
    <source>
        <dbReference type="Pfam" id="PF02944"/>
    </source>
</evidence>
<evidence type="ECO:0000313" key="3">
    <source>
        <dbReference type="EMBL" id="DAA05819.1"/>
    </source>
</evidence>
<dbReference type="AlphaFoldDB" id="A0PKA1"/>
<keyword evidence="5" id="KW-1185">Reference proteome</keyword>
<dbReference type="GO" id="GO:0000723">
    <property type="term" value="P:telomere maintenance"/>
    <property type="evidence" value="ECO:0007669"/>
    <property type="project" value="EnsemblMetazoa"/>
</dbReference>
<protein>
    <submittedName>
        <fullName evidence="3">Lethal hybrid rescue protein</fullName>
    </submittedName>
    <submittedName>
        <fullName evidence="4">Lhr</fullName>
    </submittedName>
</protein>
<dbReference type="EMBL" id="BK005905">
    <property type="protein sequence ID" value="DAA05819.1"/>
    <property type="molecule type" value="Genomic_DNA"/>
</dbReference>
<dbReference type="GO" id="GO:0003677">
    <property type="term" value="F:DNA binding"/>
    <property type="evidence" value="ECO:0007669"/>
    <property type="project" value="InterPro"/>
</dbReference>
<evidence type="ECO:0000313" key="5">
    <source>
        <dbReference type="Proteomes" id="UP000007801"/>
    </source>
</evidence>
<dbReference type="GeneID" id="6495963"/>
<dbReference type="GO" id="GO:0140445">
    <property type="term" value="C:chromosome, telomeric repeat region"/>
    <property type="evidence" value="ECO:0007669"/>
    <property type="project" value="EnsemblMetazoa"/>
</dbReference>
<dbReference type="HOGENOM" id="CLU_783630_0_0_1"/>
<organism evidence="3">
    <name type="scientific">Drosophila ananassae</name>
    <name type="common">Fruit fly</name>
    <dbReference type="NCBI Taxonomy" id="7217"/>
    <lineage>
        <taxon>Eukaryota</taxon>
        <taxon>Metazoa</taxon>
        <taxon>Ecdysozoa</taxon>
        <taxon>Arthropoda</taxon>
        <taxon>Hexapoda</taxon>
        <taxon>Insecta</taxon>
        <taxon>Pterygota</taxon>
        <taxon>Neoptera</taxon>
        <taxon>Endopterygota</taxon>
        <taxon>Diptera</taxon>
        <taxon>Brachycera</taxon>
        <taxon>Muscomorpha</taxon>
        <taxon>Ephydroidea</taxon>
        <taxon>Drosophilidae</taxon>
        <taxon>Drosophila</taxon>
        <taxon>Sophophora</taxon>
    </lineage>
</organism>
<evidence type="ECO:0000313" key="4">
    <source>
        <dbReference type="EMBL" id="EDV36763.1"/>
    </source>
</evidence>
<dbReference type="GO" id="GO:0010369">
    <property type="term" value="C:chromocenter"/>
    <property type="evidence" value="ECO:0007669"/>
    <property type="project" value="EnsemblMetazoa"/>
</dbReference>
<dbReference type="Proteomes" id="UP000007801">
    <property type="component" value="Unassembled WGS sequence"/>
</dbReference>
<sequence length="321" mass="36583">MSEEVGALGTEENPMVLTTSNRNADSQIVLNDMLLLEQICKYPFLIKCQDADYISWGWNEVAKNFNVAYKDVPLITQFTAEELQWRWDLLKPFVPTLVKARGDVPELLWPLVVKLDKYLSSSSENNNPKTKCQQLILSQLPLLKKLSPLKRSQLEMEVLDIILQQELAVKATQSFGAKQQKTVEREYEEFLKTIRVKELPNNILTQIIPKVDPSNKMGLVITQVFSTSSKEEIPSTSKAKVKPEPIESPVRSQKPKESPASGSRSSSRKSTQKTASSPQFVPIKSAKYYIKPVRVRLKRLDLDDYISLAAMRRYSRHSQKD</sequence>
<feature type="region of interest" description="Disordered" evidence="1">
    <location>
        <begin position="231"/>
        <end position="278"/>
    </location>
</feature>
<dbReference type="Pfam" id="PF02944">
    <property type="entry name" value="BESS"/>
    <property type="match status" value="1"/>
</dbReference>